<evidence type="ECO:0008006" key="4">
    <source>
        <dbReference type="Google" id="ProtNLM"/>
    </source>
</evidence>
<dbReference type="HOGENOM" id="CLU_2554705_0_0_11"/>
<dbReference type="AlphaFoldDB" id="A1TCC2"/>
<keyword evidence="1" id="KW-0812">Transmembrane</keyword>
<evidence type="ECO:0000313" key="3">
    <source>
        <dbReference type="Proteomes" id="UP000009159"/>
    </source>
</evidence>
<feature type="transmembrane region" description="Helical" evidence="1">
    <location>
        <begin position="48"/>
        <end position="69"/>
    </location>
</feature>
<evidence type="ECO:0000256" key="1">
    <source>
        <dbReference type="SAM" id="Phobius"/>
    </source>
</evidence>
<feature type="transmembrane region" description="Helical" evidence="1">
    <location>
        <begin position="12"/>
        <end position="42"/>
    </location>
</feature>
<protein>
    <recommendedName>
        <fullName evidence="4">Transmembrane protein</fullName>
    </recommendedName>
</protein>
<keyword evidence="3" id="KW-1185">Reference proteome</keyword>
<reference evidence="2" key="1">
    <citation type="submission" date="2006-12" db="EMBL/GenBank/DDBJ databases">
        <title>Complete sequence of Mycobacterium vanbaalenii PYR-1.</title>
        <authorList>
            <consortium name="US DOE Joint Genome Institute"/>
            <person name="Copeland A."/>
            <person name="Lucas S."/>
            <person name="Lapidus A."/>
            <person name="Barry K."/>
            <person name="Detter J.C."/>
            <person name="Glavina del Rio T."/>
            <person name="Hammon N."/>
            <person name="Israni S."/>
            <person name="Dalin E."/>
            <person name="Tice H."/>
            <person name="Pitluck S."/>
            <person name="Singan V."/>
            <person name="Schmutz J."/>
            <person name="Larimer F."/>
            <person name="Land M."/>
            <person name="Hauser L."/>
            <person name="Kyrpides N."/>
            <person name="Anderson I.J."/>
            <person name="Miller C."/>
            <person name="Richardson P."/>
        </authorList>
    </citation>
    <scope>NUCLEOTIDE SEQUENCE [LARGE SCALE GENOMIC DNA]</scope>
    <source>
        <strain evidence="2">PYR-1</strain>
    </source>
</reference>
<keyword evidence="1" id="KW-1133">Transmembrane helix</keyword>
<evidence type="ECO:0000313" key="2">
    <source>
        <dbReference type="EMBL" id="ABM14822.1"/>
    </source>
</evidence>
<dbReference type="RefSeq" id="WP_011781201.1">
    <property type="nucleotide sequence ID" value="NC_008726.1"/>
</dbReference>
<dbReference type="KEGG" id="mva:Mvan_4045"/>
<dbReference type="Proteomes" id="UP000009159">
    <property type="component" value="Chromosome"/>
</dbReference>
<organism evidence="2 3">
    <name type="scientific">Mycolicibacterium vanbaalenii (strain DSM 7251 / JCM 13017 / BCRC 16820 / KCTC 9966 / NRRL B-24157 / PYR-1)</name>
    <name type="common">Mycobacterium vanbaalenii</name>
    <dbReference type="NCBI Taxonomy" id="350058"/>
    <lineage>
        <taxon>Bacteria</taxon>
        <taxon>Bacillati</taxon>
        <taxon>Actinomycetota</taxon>
        <taxon>Actinomycetes</taxon>
        <taxon>Mycobacteriales</taxon>
        <taxon>Mycobacteriaceae</taxon>
        <taxon>Mycolicibacterium</taxon>
    </lineage>
</organism>
<gene>
    <name evidence="2" type="ordered locus">Mvan_4045</name>
</gene>
<dbReference type="EMBL" id="CP000511">
    <property type="protein sequence ID" value="ABM14822.1"/>
    <property type="molecule type" value="Genomic_DNA"/>
</dbReference>
<proteinExistence type="predicted"/>
<name>A1TCC2_MYCVP</name>
<accession>A1TCC2</accession>
<sequence length="82" mass="8903">METDAEPSFEQFLAAMGTTVGAMVVIALIAWLLVALLAYVVAPADRPWSFFWCTLLLLGPIGVAIALLAQPRRYDNVVVPRA</sequence>
<keyword evidence="1" id="KW-0472">Membrane</keyword>